<evidence type="ECO:0000313" key="2">
    <source>
        <dbReference type="EMBL" id="CAI3991354.1"/>
    </source>
</evidence>
<dbReference type="EMBL" id="CAMXCT010001582">
    <property type="protein sequence ID" value="CAI3991354.1"/>
    <property type="molecule type" value="Genomic_DNA"/>
</dbReference>
<evidence type="ECO:0000256" key="1">
    <source>
        <dbReference type="SAM" id="MobiDB-lite"/>
    </source>
</evidence>
<accession>A0A9P1FVQ7</accession>
<proteinExistence type="predicted"/>
<dbReference type="AlphaFoldDB" id="A0A9P1FVQ7"/>
<feature type="compositionally biased region" description="Basic and acidic residues" evidence="1">
    <location>
        <begin position="28"/>
        <end position="56"/>
    </location>
</feature>
<sequence>ANAEITEGAVVPGGATGESELPEAEAITPKESEVAAAEKTDEEAALKRDSTEERGDHVEEGYALTGQALRAVQQHMDVQKRQCDDFAAFMTEYHGDKVIQKYALAAINNLGERVRDIACQVSGSKADVNNSVKSLSQKLLSEVIQLNNTTKSNHTSWVEAVKGIKEGLTELARAVTRDAFRKCS</sequence>
<evidence type="ECO:0000313" key="3">
    <source>
        <dbReference type="EMBL" id="CAL4778666.1"/>
    </source>
</evidence>
<gene>
    <name evidence="2" type="ORF">C1SCF055_LOCUS18272</name>
</gene>
<evidence type="ECO:0000313" key="4">
    <source>
        <dbReference type="Proteomes" id="UP001152797"/>
    </source>
</evidence>
<dbReference type="Proteomes" id="UP001152797">
    <property type="component" value="Unassembled WGS sequence"/>
</dbReference>
<dbReference type="EMBL" id="CAMXCT020001582">
    <property type="protein sequence ID" value="CAL1144729.1"/>
    <property type="molecule type" value="Genomic_DNA"/>
</dbReference>
<comment type="caution">
    <text evidence="2">The sequence shown here is derived from an EMBL/GenBank/DDBJ whole genome shotgun (WGS) entry which is preliminary data.</text>
</comment>
<feature type="non-terminal residue" evidence="2">
    <location>
        <position position="184"/>
    </location>
</feature>
<organism evidence="2">
    <name type="scientific">Cladocopium goreaui</name>
    <dbReference type="NCBI Taxonomy" id="2562237"/>
    <lineage>
        <taxon>Eukaryota</taxon>
        <taxon>Sar</taxon>
        <taxon>Alveolata</taxon>
        <taxon>Dinophyceae</taxon>
        <taxon>Suessiales</taxon>
        <taxon>Symbiodiniaceae</taxon>
        <taxon>Cladocopium</taxon>
    </lineage>
</organism>
<feature type="region of interest" description="Disordered" evidence="1">
    <location>
        <begin position="1"/>
        <end position="56"/>
    </location>
</feature>
<reference evidence="3 4" key="2">
    <citation type="submission" date="2024-05" db="EMBL/GenBank/DDBJ databases">
        <authorList>
            <person name="Chen Y."/>
            <person name="Shah S."/>
            <person name="Dougan E. K."/>
            <person name="Thang M."/>
            <person name="Chan C."/>
        </authorList>
    </citation>
    <scope>NUCLEOTIDE SEQUENCE [LARGE SCALE GENOMIC DNA]</scope>
</reference>
<dbReference type="EMBL" id="CAMXCT030001582">
    <property type="protein sequence ID" value="CAL4778666.1"/>
    <property type="molecule type" value="Genomic_DNA"/>
</dbReference>
<name>A0A9P1FVQ7_9DINO</name>
<protein>
    <submittedName>
        <fullName evidence="2">Uncharacterized protein</fullName>
    </submittedName>
</protein>
<reference evidence="2" key="1">
    <citation type="submission" date="2022-10" db="EMBL/GenBank/DDBJ databases">
        <authorList>
            <person name="Chen Y."/>
            <person name="Dougan E. K."/>
            <person name="Chan C."/>
            <person name="Rhodes N."/>
            <person name="Thang M."/>
        </authorList>
    </citation>
    <scope>NUCLEOTIDE SEQUENCE</scope>
</reference>
<keyword evidence="4" id="KW-1185">Reference proteome</keyword>